<keyword evidence="3" id="KW-1185">Reference proteome</keyword>
<evidence type="ECO:0000313" key="2">
    <source>
        <dbReference type="EMBL" id="ORY74612.1"/>
    </source>
</evidence>
<name>A0A1Y2ESU1_PROLT</name>
<organism evidence="2 3">
    <name type="scientific">Protomyces lactucae-debilis</name>
    <dbReference type="NCBI Taxonomy" id="2754530"/>
    <lineage>
        <taxon>Eukaryota</taxon>
        <taxon>Fungi</taxon>
        <taxon>Dikarya</taxon>
        <taxon>Ascomycota</taxon>
        <taxon>Taphrinomycotina</taxon>
        <taxon>Taphrinomycetes</taxon>
        <taxon>Taphrinales</taxon>
        <taxon>Protomycetaceae</taxon>
        <taxon>Protomyces</taxon>
    </lineage>
</organism>
<feature type="region of interest" description="Disordered" evidence="1">
    <location>
        <begin position="28"/>
        <end position="52"/>
    </location>
</feature>
<dbReference type="Proteomes" id="UP000193685">
    <property type="component" value="Unassembled WGS sequence"/>
</dbReference>
<dbReference type="GeneID" id="63788268"/>
<dbReference type="RefSeq" id="XP_040722086.1">
    <property type="nucleotide sequence ID" value="XM_040871669.1"/>
</dbReference>
<dbReference type="AlphaFoldDB" id="A0A1Y2ESU1"/>
<proteinExistence type="predicted"/>
<sequence>MSKRGVHLQSANREAAIQDTTVRHWKKRWLTPQPIQPDPPTTTTHPHTGGGYGQQAIEQVTVKPLAFKVFRWISVDDLPAAAQFERAVRAVDETRNSDTQQVVEEESEDLSGVHREDVWLEDVSSVNVLRRHLEAESPNVPTIAEPILLDAQEMIEHAPSDVQQQEAVVDADAEMVDASAAIADNTLVPVTQPAPADEQGPSAIAAPDQTPVQVDVAAGSELAEPVAAAAQVAAGLAPVADPIKPADMDAVDASIPAATPVDGSASVHAA</sequence>
<comment type="caution">
    <text evidence="2">The sequence shown here is derived from an EMBL/GenBank/DDBJ whole genome shotgun (WGS) entry which is preliminary data.</text>
</comment>
<evidence type="ECO:0000256" key="1">
    <source>
        <dbReference type="SAM" id="MobiDB-lite"/>
    </source>
</evidence>
<reference evidence="2 3" key="1">
    <citation type="submission" date="2016-07" db="EMBL/GenBank/DDBJ databases">
        <title>Pervasive Adenine N6-methylation of Active Genes in Fungi.</title>
        <authorList>
            <consortium name="DOE Joint Genome Institute"/>
            <person name="Mondo S.J."/>
            <person name="Dannebaum R.O."/>
            <person name="Kuo R.C."/>
            <person name="Labutti K."/>
            <person name="Haridas S."/>
            <person name="Kuo A."/>
            <person name="Salamov A."/>
            <person name="Ahrendt S.R."/>
            <person name="Lipzen A."/>
            <person name="Sullivan W."/>
            <person name="Andreopoulos W.B."/>
            <person name="Clum A."/>
            <person name="Lindquist E."/>
            <person name="Daum C."/>
            <person name="Ramamoorthy G.K."/>
            <person name="Gryganskyi A."/>
            <person name="Culley D."/>
            <person name="Magnuson J.K."/>
            <person name="James T.Y."/>
            <person name="O'Malley M.A."/>
            <person name="Stajich J.E."/>
            <person name="Spatafora J.W."/>
            <person name="Visel A."/>
            <person name="Grigoriev I.V."/>
        </authorList>
    </citation>
    <scope>NUCLEOTIDE SEQUENCE [LARGE SCALE GENOMIC DNA]</scope>
    <source>
        <strain evidence="2 3">12-1054</strain>
    </source>
</reference>
<evidence type="ECO:0000313" key="3">
    <source>
        <dbReference type="Proteomes" id="UP000193685"/>
    </source>
</evidence>
<dbReference type="EMBL" id="MCFI01000029">
    <property type="protein sequence ID" value="ORY74612.1"/>
    <property type="molecule type" value="Genomic_DNA"/>
</dbReference>
<gene>
    <name evidence="2" type="ORF">BCR37DRAFT_395766</name>
</gene>
<accession>A0A1Y2ESU1</accession>
<protein>
    <submittedName>
        <fullName evidence="2">Uncharacterized protein</fullName>
    </submittedName>
</protein>